<organism evidence="1 2">
    <name type="scientific">Crossiella cryophila</name>
    <dbReference type="NCBI Taxonomy" id="43355"/>
    <lineage>
        <taxon>Bacteria</taxon>
        <taxon>Bacillati</taxon>
        <taxon>Actinomycetota</taxon>
        <taxon>Actinomycetes</taxon>
        <taxon>Pseudonocardiales</taxon>
        <taxon>Pseudonocardiaceae</taxon>
        <taxon>Crossiella</taxon>
    </lineage>
</organism>
<comment type="caution">
    <text evidence="1">The sequence shown here is derived from an EMBL/GenBank/DDBJ whole genome shotgun (WGS) entry which is preliminary data.</text>
</comment>
<dbReference type="InterPro" id="IPR027417">
    <property type="entry name" value="P-loop_NTPase"/>
</dbReference>
<proteinExistence type="predicted"/>
<name>A0A7W7FYM8_9PSEU</name>
<dbReference type="EMBL" id="JACHMH010000001">
    <property type="protein sequence ID" value="MBB4681818.1"/>
    <property type="molecule type" value="Genomic_DNA"/>
</dbReference>
<evidence type="ECO:0000313" key="2">
    <source>
        <dbReference type="Proteomes" id="UP000533598"/>
    </source>
</evidence>
<protein>
    <submittedName>
        <fullName evidence="1">Cellulose biosynthesis protein BcsQ</fullName>
    </submittedName>
</protein>
<dbReference type="RefSeq" id="WP_185008679.1">
    <property type="nucleotide sequence ID" value="NZ_BAAAUI010000082.1"/>
</dbReference>
<evidence type="ECO:0000313" key="1">
    <source>
        <dbReference type="EMBL" id="MBB4681818.1"/>
    </source>
</evidence>
<dbReference type="SUPFAM" id="SSF52540">
    <property type="entry name" value="P-loop containing nucleoside triphosphate hydrolases"/>
    <property type="match status" value="1"/>
</dbReference>
<dbReference type="Proteomes" id="UP000533598">
    <property type="component" value="Unassembled WGS sequence"/>
</dbReference>
<dbReference type="Gene3D" id="3.40.50.300">
    <property type="entry name" value="P-loop containing nucleotide triphosphate hydrolases"/>
    <property type="match status" value="1"/>
</dbReference>
<keyword evidence="2" id="KW-1185">Reference proteome</keyword>
<gene>
    <name evidence="1" type="ORF">HNR67_007936</name>
</gene>
<reference evidence="1 2" key="1">
    <citation type="submission" date="2020-08" db="EMBL/GenBank/DDBJ databases">
        <title>Sequencing the genomes of 1000 actinobacteria strains.</title>
        <authorList>
            <person name="Klenk H.-P."/>
        </authorList>
    </citation>
    <scope>NUCLEOTIDE SEQUENCE [LARGE SCALE GENOMIC DNA]</scope>
    <source>
        <strain evidence="1 2">DSM 44230</strain>
    </source>
</reference>
<sequence>MKNPKIILIAKFKGGVGGTHLCALLAHGLAATEPTLFADLEPQGDGAQILAVPTRTAGTVKDFLLGSLPHREVLCEVPTSAHCYYLAPDRELNRPTGRPLFDPDRIRKAAAGAGIPWVVVDAVKLPDPRALDLLTQADLVLCVVANAFGVRTLLSAYQQLTRLARCDAVHVVVNRIRKDRSEMVLLDRLIEHEGAGRLQLCPVHIGHDGWVANAVLNSRSPFAVGNAQATHRASAELAAWVRGRLA</sequence>
<dbReference type="AlphaFoldDB" id="A0A7W7FYM8"/>
<accession>A0A7W7FYM8</accession>